<dbReference type="AlphaFoldDB" id="A0A8J2RI50"/>
<reference evidence="3" key="1">
    <citation type="submission" date="2021-11" db="EMBL/GenBank/DDBJ databases">
        <authorList>
            <person name="Schell T."/>
        </authorList>
    </citation>
    <scope>NUCLEOTIDE SEQUENCE</scope>
    <source>
        <strain evidence="3">M5</strain>
    </source>
</reference>
<sequence>MVLAMSSSVNPLSVQHTLRTRRFFPFANYGYRSIRRPGRIQHKSQNLLLHSSEHLSSATNATHPTSIMKLLIVAALFAVASANVFQNPFSTVLKREDERPVAILRSASDFKDDGSWRHSFASEDGIQVEANGFQKRVGPKPEDIGSVSRGSYSYTAPEGFLITVNWVADENGFQAKGDHLPTPPPMPPHVVKMLADLRAAGRL</sequence>
<comment type="caution">
    <text evidence="3">The sequence shown here is derived from an EMBL/GenBank/DDBJ whole genome shotgun (WGS) entry which is preliminary data.</text>
</comment>
<organism evidence="3 4">
    <name type="scientific">Daphnia galeata</name>
    <dbReference type="NCBI Taxonomy" id="27404"/>
    <lineage>
        <taxon>Eukaryota</taxon>
        <taxon>Metazoa</taxon>
        <taxon>Ecdysozoa</taxon>
        <taxon>Arthropoda</taxon>
        <taxon>Crustacea</taxon>
        <taxon>Branchiopoda</taxon>
        <taxon>Diplostraca</taxon>
        <taxon>Cladocera</taxon>
        <taxon>Anomopoda</taxon>
        <taxon>Daphniidae</taxon>
        <taxon>Daphnia</taxon>
    </lineage>
</organism>
<keyword evidence="1 2" id="KW-0193">Cuticle</keyword>
<dbReference type="EMBL" id="CAKKLH010000083">
    <property type="protein sequence ID" value="CAH0102490.1"/>
    <property type="molecule type" value="Genomic_DNA"/>
</dbReference>
<evidence type="ECO:0008006" key="5">
    <source>
        <dbReference type="Google" id="ProtNLM"/>
    </source>
</evidence>
<evidence type="ECO:0000256" key="2">
    <source>
        <dbReference type="PROSITE-ProRule" id="PRU00497"/>
    </source>
</evidence>
<evidence type="ECO:0000256" key="1">
    <source>
        <dbReference type="ARBA" id="ARBA00022460"/>
    </source>
</evidence>
<gene>
    <name evidence="3" type="ORF">DGAL_LOCUS4899</name>
</gene>
<dbReference type="PANTHER" id="PTHR10380:SF173">
    <property type="entry name" value="CUTICULAR PROTEIN 47EF, ISOFORM C-RELATED"/>
    <property type="match status" value="1"/>
</dbReference>
<protein>
    <recommendedName>
        <fullName evidence="5">Endocuticle structural glycoprotein SgAbd-2</fullName>
    </recommendedName>
</protein>
<keyword evidence="4" id="KW-1185">Reference proteome</keyword>
<dbReference type="GO" id="GO:0008010">
    <property type="term" value="F:structural constituent of chitin-based larval cuticle"/>
    <property type="evidence" value="ECO:0007669"/>
    <property type="project" value="TreeGrafter"/>
</dbReference>
<dbReference type="InterPro" id="IPR000618">
    <property type="entry name" value="Insect_cuticle"/>
</dbReference>
<proteinExistence type="predicted"/>
<name>A0A8J2RI50_9CRUS</name>
<accession>A0A8J2RI50</accession>
<dbReference type="Proteomes" id="UP000789390">
    <property type="component" value="Unassembled WGS sequence"/>
</dbReference>
<evidence type="ECO:0000313" key="3">
    <source>
        <dbReference type="EMBL" id="CAH0102490.1"/>
    </source>
</evidence>
<dbReference type="InterPro" id="IPR050468">
    <property type="entry name" value="Cuticle_Struct_Prot"/>
</dbReference>
<evidence type="ECO:0000313" key="4">
    <source>
        <dbReference type="Proteomes" id="UP000789390"/>
    </source>
</evidence>
<dbReference type="OrthoDB" id="6336442at2759"/>
<dbReference type="Pfam" id="PF00379">
    <property type="entry name" value="Chitin_bind_4"/>
    <property type="match status" value="1"/>
</dbReference>
<dbReference type="PANTHER" id="PTHR10380">
    <property type="entry name" value="CUTICLE PROTEIN"/>
    <property type="match status" value="1"/>
</dbReference>
<dbReference type="GO" id="GO:0062129">
    <property type="term" value="C:chitin-based extracellular matrix"/>
    <property type="evidence" value="ECO:0007669"/>
    <property type="project" value="TreeGrafter"/>
</dbReference>
<dbReference type="PROSITE" id="PS51155">
    <property type="entry name" value="CHIT_BIND_RR_2"/>
    <property type="match status" value="1"/>
</dbReference>